<protein>
    <submittedName>
        <fullName evidence="3">Alpha/beta hydrolase</fullName>
    </submittedName>
</protein>
<comment type="caution">
    <text evidence="3">The sequence shown here is derived from an EMBL/GenBank/DDBJ whole genome shotgun (WGS) entry which is preliminary data.</text>
</comment>
<evidence type="ECO:0000256" key="1">
    <source>
        <dbReference type="ARBA" id="ARBA00022801"/>
    </source>
</evidence>
<dbReference type="Proteomes" id="UP001501116">
    <property type="component" value="Unassembled WGS sequence"/>
</dbReference>
<dbReference type="InterPro" id="IPR050300">
    <property type="entry name" value="GDXG_lipolytic_enzyme"/>
</dbReference>
<proteinExistence type="predicted"/>
<dbReference type="PANTHER" id="PTHR48081">
    <property type="entry name" value="AB HYDROLASE SUPERFAMILY PROTEIN C4A8.06C"/>
    <property type="match status" value="1"/>
</dbReference>
<keyword evidence="1 3" id="KW-0378">Hydrolase</keyword>
<reference evidence="4" key="1">
    <citation type="journal article" date="2019" name="Int. J. Syst. Evol. Microbiol.">
        <title>The Global Catalogue of Microorganisms (GCM) 10K type strain sequencing project: providing services to taxonomists for standard genome sequencing and annotation.</title>
        <authorList>
            <consortium name="The Broad Institute Genomics Platform"/>
            <consortium name="The Broad Institute Genome Sequencing Center for Infectious Disease"/>
            <person name="Wu L."/>
            <person name="Ma J."/>
        </authorList>
    </citation>
    <scope>NUCLEOTIDE SEQUENCE [LARGE SCALE GENOMIC DNA]</scope>
    <source>
        <strain evidence="4">JCM 14545</strain>
    </source>
</reference>
<dbReference type="EMBL" id="BAAANN010000077">
    <property type="protein sequence ID" value="GAA1994141.1"/>
    <property type="molecule type" value="Genomic_DNA"/>
</dbReference>
<accession>A0ABP5EB23</accession>
<dbReference type="SUPFAM" id="SSF53474">
    <property type="entry name" value="alpha/beta-Hydrolases"/>
    <property type="match status" value="1"/>
</dbReference>
<evidence type="ECO:0000313" key="3">
    <source>
        <dbReference type="EMBL" id="GAA1994141.1"/>
    </source>
</evidence>
<name>A0ABP5EB23_9PSEU</name>
<evidence type="ECO:0000259" key="2">
    <source>
        <dbReference type="Pfam" id="PF07859"/>
    </source>
</evidence>
<evidence type="ECO:0000313" key="4">
    <source>
        <dbReference type="Proteomes" id="UP001501116"/>
    </source>
</evidence>
<keyword evidence="4" id="KW-1185">Reference proteome</keyword>
<dbReference type="GO" id="GO:0016787">
    <property type="term" value="F:hydrolase activity"/>
    <property type="evidence" value="ECO:0007669"/>
    <property type="project" value="UniProtKB-KW"/>
</dbReference>
<dbReference type="RefSeq" id="WP_344432076.1">
    <property type="nucleotide sequence ID" value="NZ_BAAANN010000077.1"/>
</dbReference>
<dbReference type="Gene3D" id="3.40.50.1820">
    <property type="entry name" value="alpha/beta hydrolase"/>
    <property type="match status" value="1"/>
</dbReference>
<gene>
    <name evidence="3" type="ORF">GCM10009754_86880</name>
</gene>
<dbReference type="PANTHER" id="PTHR48081:SF8">
    <property type="entry name" value="ALPHA_BETA HYDROLASE FOLD-3 DOMAIN-CONTAINING PROTEIN-RELATED"/>
    <property type="match status" value="1"/>
</dbReference>
<dbReference type="Pfam" id="PF07859">
    <property type="entry name" value="Abhydrolase_3"/>
    <property type="match status" value="1"/>
</dbReference>
<dbReference type="InterPro" id="IPR013094">
    <property type="entry name" value="AB_hydrolase_3"/>
</dbReference>
<feature type="domain" description="Alpha/beta hydrolase fold-3" evidence="2">
    <location>
        <begin position="86"/>
        <end position="286"/>
    </location>
</feature>
<sequence>MNAPGPDDGFDPELAEALQALPTGPPLTGETLSAVREAVRAENLTCAEAVGDRDIVWEDRVIPGTGITVTVLRPSDPRPGAPGFYNIHGGGMVMDDRFSDLPRLVPLVEEFGFVAVTVEYRLAPEHPHPAPLEDCYAGLVWMAKNAAELGVDPAKIIIGGGSAGGGLSAGVALLARDRGGPALAGQLLLCPMIDDRNDSPSTVEYATRGVWSRAANGFGWKSLLDGTMSWYAAPSRAIDLSGLPPAFIEVGAAEIFRDEDIAYADTLWQAGVPAELHVWAGAYHGFDRIAPHSEVTAAALAARSSWLRRVLAA</sequence>
<dbReference type="InterPro" id="IPR029058">
    <property type="entry name" value="AB_hydrolase_fold"/>
</dbReference>
<organism evidence="3 4">
    <name type="scientific">Amycolatopsis minnesotensis</name>
    <dbReference type="NCBI Taxonomy" id="337894"/>
    <lineage>
        <taxon>Bacteria</taxon>
        <taxon>Bacillati</taxon>
        <taxon>Actinomycetota</taxon>
        <taxon>Actinomycetes</taxon>
        <taxon>Pseudonocardiales</taxon>
        <taxon>Pseudonocardiaceae</taxon>
        <taxon>Amycolatopsis</taxon>
    </lineage>
</organism>